<accession>A0A5D3C8L7</accession>
<proteinExistence type="predicted"/>
<dbReference type="Proteomes" id="UP000321393">
    <property type="component" value="Unassembled WGS sequence"/>
</dbReference>
<dbReference type="AlphaFoldDB" id="A0A5D3C8L7"/>
<dbReference type="GO" id="GO:0006508">
    <property type="term" value="P:proteolysis"/>
    <property type="evidence" value="ECO:0007669"/>
    <property type="project" value="UniProtKB-KW"/>
</dbReference>
<evidence type="ECO:0000313" key="2">
    <source>
        <dbReference type="EMBL" id="TYK07518.1"/>
    </source>
</evidence>
<reference evidence="3 4" key="1">
    <citation type="submission" date="2019-08" db="EMBL/GenBank/DDBJ databases">
        <title>Draft genome sequences of two oriental melons (Cucumis melo L. var makuwa).</title>
        <authorList>
            <person name="Kwon S.-Y."/>
        </authorList>
    </citation>
    <scope>NUCLEOTIDE SEQUENCE [LARGE SCALE GENOMIC DNA]</scope>
    <source>
        <strain evidence="4">cv. Chang Bougi</strain>
        <strain evidence="3">cv. SW 3</strain>
        <tissue evidence="2">Leaf</tissue>
    </source>
</reference>
<comment type="caution">
    <text evidence="2">The sequence shown here is derived from an EMBL/GenBank/DDBJ whole genome shotgun (WGS) entry which is preliminary data.</text>
</comment>
<name>A0A5D3C8L7_CUCMM</name>
<dbReference type="Proteomes" id="UP000321947">
    <property type="component" value="Unassembled WGS sequence"/>
</dbReference>
<gene>
    <name evidence="2" type="ORF">E5676_scaffold702G00040</name>
    <name evidence="1" type="ORF">E6C27_scaffold379G001950</name>
</gene>
<evidence type="ECO:0000313" key="1">
    <source>
        <dbReference type="EMBL" id="KAA0037266.1"/>
    </source>
</evidence>
<evidence type="ECO:0000313" key="3">
    <source>
        <dbReference type="Proteomes" id="UP000321393"/>
    </source>
</evidence>
<protein>
    <submittedName>
        <fullName evidence="2">Gag protease polyprotein</fullName>
    </submittedName>
</protein>
<keyword evidence="2" id="KW-0645">Protease</keyword>
<keyword evidence="2" id="KW-0378">Hydrolase</keyword>
<dbReference type="EMBL" id="SSTE01019034">
    <property type="protein sequence ID" value="KAA0037266.1"/>
    <property type="molecule type" value="Genomic_DNA"/>
</dbReference>
<dbReference type="GO" id="GO:0008233">
    <property type="term" value="F:peptidase activity"/>
    <property type="evidence" value="ECO:0007669"/>
    <property type="project" value="UniProtKB-KW"/>
</dbReference>
<organism evidence="2 4">
    <name type="scientific">Cucumis melo var. makuwa</name>
    <name type="common">Oriental melon</name>
    <dbReference type="NCBI Taxonomy" id="1194695"/>
    <lineage>
        <taxon>Eukaryota</taxon>
        <taxon>Viridiplantae</taxon>
        <taxon>Streptophyta</taxon>
        <taxon>Embryophyta</taxon>
        <taxon>Tracheophyta</taxon>
        <taxon>Spermatophyta</taxon>
        <taxon>Magnoliopsida</taxon>
        <taxon>eudicotyledons</taxon>
        <taxon>Gunneridae</taxon>
        <taxon>Pentapetalae</taxon>
        <taxon>rosids</taxon>
        <taxon>fabids</taxon>
        <taxon>Cucurbitales</taxon>
        <taxon>Cucurbitaceae</taxon>
        <taxon>Benincaseae</taxon>
        <taxon>Cucumis</taxon>
    </lineage>
</organism>
<evidence type="ECO:0000313" key="4">
    <source>
        <dbReference type="Proteomes" id="UP000321947"/>
    </source>
</evidence>
<dbReference type="EMBL" id="SSTD01013232">
    <property type="protein sequence ID" value="TYK07518.1"/>
    <property type="molecule type" value="Genomic_DNA"/>
</dbReference>
<sequence length="143" mass="16682">MKVLIRVDRYRYKKALFVGLHAIFRSKTDSSIDIKKKESTSHASVWRRIKHTDIKNFHGKEFPCEVKGEREIRSNVPSWMKRITFVTLNTSQGSLKAKRHDVILTNPKKEDSKQREGEISCHHITILEELEIEIPEEDAEDAP</sequence>